<name>A0A1T4XJG7_9BACT</name>
<evidence type="ECO:0000256" key="2">
    <source>
        <dbReference type="SAM" id="Phobius"/>
    </source>
</evidence>
<sequence length="352" mass="38584">MKFEITSLETEPLVYFLLHSAIFVTAVSFIFFLLGLWFGALTWGRYKKKNRMQQEEMRGLREEVAGLKRKLTEQVIRPATGPLGESPPALLTEVLPKPSEIFPERAANSTPELTPKTASAPALTLPPSAGSAKAPTAPPPEATKPAPAGAEPESETTPLPLPLIPELAPIPGITHHTPEQVAELLSPREPKSPDPAPPRVTRELPEPNDVEPFSFLLSDSQEGDFLGSSMEPEEPLEAEVAPLSPLHAIAHAEPPAESVEAVAPPSVTILPEVDASLGLVYRQSPAVVEDLTRVRGISPALQKRLQELGIYRLQQIAGWSPAHIREFSRRLAFKDRIERERWVEQARRLMDG</sequence>
<keyword evidence="2" id="KW-0472">Membrane</keyword>
<dbReference type="GO" id="GO:0004519">
    <property type="term" value="F:endonuclease activity"/>
    <property type="evidence" value="ECO:0007669"/>
    <property type="project" value="UniProtKB-KW"/>
</dbReference>
<evidence type="ECO:0000256" key="1">
    <source>
        <dbReference type="SAM" id="MobiDB-lite"/>
    </source>
</evidence>
<organism evidence="3 4">
    <name type="scientific">Prosthecobacter debontii</name>
    <dbReference type="NCBI Taxonomy" id="48467"/>
    <lineage>
        <taxon>Bacteria</taxon>
        <taxon>Pseudomonadati</taxon>
        <taxon>Verrucomicrobiota</taxon>
        <taxon>Verrucomicrobiia</taxon>
        <taxon>Verrucomicrobiales</taxon>
        <taxon>Verrucomicrobiaceae</taxon>
        <taxon>Prosthecobacter</taxon>
    </lineage>
</organism>
<dbReference type="EMBL" id="FUYE01000004">
    <property type="protein sequence ID" value="SKA89221.1"/>
    <property type="molecule type" value="Genomic_DNA"/>
</dbReference>
<keyword evidence="3" id="KW-0540">Nuclease</keyword>
<evidence type="ECO:0000313" key="3">
    <source>
        <dbReference type="EMBL" id="SKA89221.1"/>
    </source>
</evidence>
<gene>
    <name evidence="3" type="ORF">SAMN02745166_01556</name>
</gene>
<keyword evidence="4" id="KW-1185">Reference proteome</keyword>
<keyword evidence="3" id="KW-0378">Hydrolase</keyword>
<dbReference type="Gene3D" id="1.10.150.20">
    <property type="entry name" value="5' to 3' exonuclease, C-terminal subdomain"/>
    <property type="match status" value="1"/>
</dbReference>
<dbReference type="OrthoDB" id="9807941at2"/>
<feature type="compositionally biased region" description="Low complexity" evidence="1">
    <location>
        <begin position="113"/>
        <end position="135"/>
    </location>
</feature>
<evidence type="ECO:0000313" key="4">
    <source>
        <dbReference type="Proteomes" id="UP000190774"/>
    </source>
</evidence>
<dbReference type="AlphaFoldDB" id="A0A1T4XJG7"/>
<feature type="compositionally biased region" description="Low complexity" evidence="1">
    <location>
        <begin position="143"/>
        <end position="171"/>
    </location>
</feature>
<keyword evidence="3" id="KW-0255">Endonuclease</keyword>
<dbReference type="STRING" id="48467.SAMN02745166_01556"/>
<feature type="transmembrane region" description="Helical" evidence="2">
    <location>
        <begin position="20"/>
        <end position="43"/>
    </location>
</feature>
<proteinExistence type="predicted"/>
<feature type="region of interest" description="Disordered" evidence="1">
    <location>
        <begin position="105"/>
        <end position="213"/>
    </location>
</feature>
<keyword evidence="2" id="KW-0812">Transmembrane</keyword>
<dbReference type="RefSeq" id="WP_139373125.1">
    <property type="nucleotide sequence ID" value="NZ_FUYE01000004.1"/>
</dbReference>
<protein>
    <submittedName>
        <fullName evidence="3">Predicted 5' DNA nuclease, flap endonuclease-1-like, helix-3-turn-helix (H3TH) domain</fullName>
    </submittedName>
</protein>
<keyword evidence="2" id="KW-1133">Transmembrane helix</keyword>
<reference evidence="4" key="1">
    <citation type="submission" date="2017-02" db="EMBL/GenBank/DDBJ databases">
        <authorList>
            <person name="Varghese N."/>
            <person name="Submissions S."/>
        </authorList>
    </citation>
    <scope>NUCLEOTIDE SEQUENCE [LARGE SCALE GENOMIC DNA]</scope>
    <source>
        <strain evidence="4">ATCC 700200</strain>
    </source>
</reference>
<accession>A0A1T4XJG7</accession>
<dbReference type="Proteomes" id="UP000190774">
    <property type="component" value="Unassembled WGS sequence"/>
</dbReference>